<dbReference type="PANTHER" id="PTHR22599">
    <property type="entry name" value="MPS ONE BINDER KINASE ACTIVATOR-LIKE MOB"/>
    <property type="match status" value="1"/>
</dbReference>
<reference evidence="1" key="1">
    <citation type="submission" date="2022-08" db="EMBL/GenBank/DDBJ databases">
        <title>Novel sulphate-reducing endosymbionts in the free-living metamonad Anaeramoeba.</title>
        <authorList>
            <person name="Jerlstrom-Hultqvist J."/>
            <person name="Cepicka I."/>
            <person name="Gallot-Lavallee L."/>
            <person name="Salas-Leiva D."/>
            <person name="Curtis B.A."/>
            <person name="Zahonova K."/>
            <person name="Pipaliya S."/>
            <person name="Dacks J."/>
            <person name="Roger A.J."/>
        </authorList>
    </citation>
    <scope>NUCLEOTIDE SEQUENCE</scope>
    <source>
        <strain evidence="1">Busselton2</strain>
    </source>
</reference>
<protein>
    <submittedName>
        <fullName evidence="1">Mob kinase activator-like</fullName>
    </submittedName>
</protein>
<accession>A0AAV7YQC7</accession>
<evidence type="ECO:0000313" key="1">
    <source>
        <dbReference type="EMBL" id="KAJ3431982.1"/>
    </source>
</evidence>
<evidence type="ECO:0000313" key="2">
    <source>
        <dbReference type="Proteomes" id="UP001146793"/>
    </source>
</evidence>
<dbReference type="Gene3D" id="1.20.140.30">
    <property type="entry name" value="MOB kinase activator"/>
    <property type="match status" value="1"/>
</dbReference>
<dbReference type="InterPro" id="IPR036703">
    <property type="entry name" value="MOB_kinase_act_sf"/>
</dbReference>
<organism evidence="1 2">
    <name type="scientific">Anaeramoeba flamelloides</name>
    <dbReference type="NCBI Taxonomy" id="1746091"/>
    <lineage>
        <taxon>Eukaryota</taxon>
        <taxon>Metamonada</taxon>
        <taxon>Anaeramoebidae</taxon>
        <taxon>Anaeramoeba</taxon>
    </lineage>
</organism>
<dbReference type="SUPFAM" id="SSF101152">
    <property type="entry name" value="Mob1/phocein"/>
    <property type="match status" value="1"/>
</dbReference>
<dbReference type="SMART" id="SM01388">
    <property type="entry name" value="Mob1_phocein"/>
    <property type="match status" value="1"/>
</dbReference>
<keyword evidence="1" id="KW-0418">Kinase</keyword>
<dbReference type="EMBL" id="JANTQA010000047">
    <property type="protein sequence ID" value="KAJ3431982.1"/>
    <property type="molecule type" value="Genomic_DNA"/>
</dbReference>
<dbReference type="FunFam" id="1.20.140.30:FF:000001">
    <property type="entry name" value="MOB kinase activator 1A"/>
    <property type="match status" value="1"/>
</dbReference>
<dbReference type="GO" id="GO:0016301">
    <property type="term" value="F:kinase activity"/>
    <property type="evidence" value="ECO:0007669"/>
    <property type="project" value="UniProtKB-KW"/>
</dbReference>
<dbReference type="AlphaFoldDB" id="A0AAV7YQC7"/>
<name>A0AAV7YQC7_9EUKA</name>
<keyword evidence="1" id="KW-0808">Transferase</keyword>
<dbReference type="Pfam" id="PF03637">
    <property type="entry name" value="Mob1_phocein"/>
    <property type="match status" value="1"/>
</dbReference>
<comment type="caution">
    <text evidence="1">The sequence shown here is derived from an EMBL/GenBank/DDBJ whole genome shotgun (WGS) entry which is preliminary data.</text>
</comment>
<dbReference type="Proteomes" id="UP001146793">
    <property type="component" value="Unassembled WGS sequence"/>
</dbReference>
<proteinExistence type="predicted"/>
<gene>
    <name evidence="1" type="ORF">M0812_20910</name>
</gene>
<dbReference type="InterPro" id="IPR005301">
    <property type="entry name" value="MOB_kinase_act_fam"/>
</dbReference>
<sequence length="227" mass="27063">MKNFFKKKGTFRPKKRILEGTKQYQLKKYADSSLGSGNLKKAVTLPENEDINEWFALHTVDFYNQLNMFYGSIHEHCTEQTCPKMSAGKKYEYYWADGVKVKKPVQLSAPQYISRLMYWVEDNLDNEKIFPSNLSESFPKNFSTIIKNIFRRLFRIYAHIYHNHFEQIVNLGEEAHLNTSFKHFVYFILEYRLIDKKELAPMQDLISSFLENDRYLNQSKKKKLLKN</sequence>